<dbReference type="SUPFAM" id="SSF55166">
    <property type="entry name" value="Hedgehog/DD-peptidase"/>
    <property type="match status" value="1"/>
</dbReference>
<feature type="compositionally biased region" description="Polar residues" evidence="12">
    <location>
        <begin position="275"/>
        <end position="284"/>
    </location>
</feature>
<comment type="caution">
    <text evidence="13">The sequence shown here is derived from an EMBL/GenBank/DDBJ whole genome shotgun (WGS) entry which is preliminary data.</text>
</comment>
<comment type="cofactor">
    <cofactor evidence="1">
        <name>Zn(2+)</name>
        <dbReference type="ChEBI" id="CHEBI:29105"/>
    </cofactor>
</comment>
<keyword evidence="7" id="KW-0862">Zinc</keyword>
<dbReference type="GO" id="GO:0071555">
    <property type="term" value="P:cell wall organization"/>
    <property type="evidence" value="ECO:0007669"/>
    <property type="project" value="UniProtKB-KW"/>
</dbReference>
<protein>
    <recommendedName>
        <fullName evidence="11">Murein endopeptidase K</fullName>
    </recommendedName>
</protein>
<evidence type="ECO:0000313" key="13">
    <source>
        <dbReference type="EMBL" id="OKL44025.1"/>
    </source>
</evidence>
<keyword evidence="8" id="KW-0482">Metalloprotease</keyword>
<evidence type="ECO:0000256" key="12">
    <source>
        <dbReference type="SAM" id="MobiDB-lite"/>
    </source>
</evidence>
<evidence type="ECO:0000256" key="4">
    <source>
        <dbReference type="ARBA" id="ARBA00022723"/>
    </source>
</evidence>
<keyword evidence="3" id="KW-0645">Protease</keyword>
<dbReference type="STRING" id="197461.A3843_10610"/>
<evidence type="ECO:0000313" key="14">
    <source>
        <dbReference type="Proteomes" id="UP000185783"/>
    </source>
</evidence>
<dbReference type="EMBL" id="LVVZ01000015">
    <property type="protein sequence ID" value="OKL44025.1"/>
    <property type="molecule type" value="Genomic_DNA"/>
</dbReference>
<dbReference type="Pfam" id="PF05951">
    <property type="entry name" value="Peptidase_M15_2"/>
    <property type="match status" value="1"/>
</dbReference>
<organism evidence="13 14">
    <name type="scientific">Pseudovibrio exalbescens</name>
    <dbReference type="NCBI Taxonomy" id="197461"/>
    <lineage>
        <taxon>Bacteria</taxon>
        <taxon>Pseudomonadati</taxon>
        <taxon>Pseudomonadota</taxon>
        <taxon>Alphaproteobacteria</taxon>
        <taxon>Hyphomicrobiales</taxon>
        <taxon>Stappiaceae</taxon>
        <taxon>Pseudovibrio</taxon>
    </lineage>
</organism>
<feature type="region of interest" description="Disordered" evidence="12">
    <location>
        <begin position="207"/>
        <end position="284"/>
    </location>
</feature>
<dbReference type="GO" id="GO:0008237">
    <property type="term" value="F:metallopeptidase activity"/>
    <property type="evidence" value="ECO:0007669"/>
    <property type="project" value="UniProtKB-KW"/>
</dbReference>
<keyword evidence="4" id="KW-0479">Metal-binding</keyword>
<name>A0A1U7JH51_9HYPH</name>
<evidence type="ECO:0000256" key="11">
    <source>
        <dbReference type="ARBA" id="ARBA00093666"/>
    </source>
</evidence>
<dbReference type="InterPro" id="IPR010275">
    <property type="entry name" value="MepK"/>
</dbReference>
<evidence type="ECO:0000256" key="6">
    <source>
        <dbReference type="ARBA" id="ARBA00022801"/>
    </source>
</evidence>
<evidence type="ECO:0000256" key="7">
    <source>
        <dbReference type="ARBA" id="ARBA00022833"/>
    </source>
</evidence>
<dbReference type="Proteomes" id="UP000185783">
    <property type="component" value="Unassembled WGS sequence"/>
</dbReference>
<sequence>MTLACCALAVFSTADASAETRTLKLYNTHTKERADITFKRNGRYIRSGLKELNHFMRDWRRNEPTDMDPELFDLIWEVYQKANTNEYIHVVSGYRSLKTNNMLRKRSSGVAKKSQHTQGRAMDFFIPGVNVAKLRSIGLRKHIGGVGYYPRSNTPFVHMDTGSVRHWPRMTRSQLARVFPDGKTIHIPTDGKPLKGYQLALAEIKRRDSGGSRTAVASARSSGSSSGSNFFTRLFTGGDEDEAETTPSTRRNNPTVLARAQSNDPVSVIPEPKRATSTSQPEQPTAIQLAAASIPPPVKPSLRDEAETAAEAETDAANIIAIAPRGKPAELIQMASAQAPTSAVPHPRSPRTAVDAIAALAGEAQPERKPDNIQLAAYAPTGNARSDTSTGRTGLNALLPPPSDSAAQTATIAGHIPDPLATFAGRPAPSSTLMLSQDETARNWGLAYLYHPNQREIEGLTTAVNSIVANGFSKDMTQQRHDRFSGTAVTFVNRITSK</sequence>
<accession>A0A1U7JH51</accession>
<dbReference type="PANTHER" id="PTHR37425">
    <property type="match status" value="1"/>
</dbReference>
<keyword evidence="9" id="KW-0961">Cell wall biogenesis/degradation</keyword>
<evidence type="ECO:0000256" key="3">
    <source>
        <dbReference type="ARBA" id="ARBA00022670"/>
    </source>
</evidence>
<dbReference type="CDD" id="cd14844">
    <property type="entry name" value="Zn-DD-carboxypeptidase_like"/>
    <property type="match status" value="1"/>
</dbReference>
<dbReference type="PANTHER" id="PTHR37425:SF1">
    <property type="entry name" value="OUTER MEMBRANE PROTEIN"/>
    <property type="match status" value="1"/>
</dbReference>
<feature type="compositionally biased region" description="Polar residues" evidence="12">
    <location>
        <begin position="245"/>
        <end position="265"/>
    </location>
</feature>
<dbReference type="Gene3D" id="3.30.1380.10">
    <property type="match status" value="1"/>
</dbReference>
<comment type="pathway">
    <text evidence="2">Cell wall biogenesis; cell wall polysaccharide biosynthesis.</text>
</comment>
<evidence type="ECO:0000256" key="1">
    <source>
        <dbReference type="ARBA" id="ARBA00001947"/>
    </source>
</evidence>
<dbReference type="AlphaFoldDB" id="A0A1U7JH51"/>
<dbReference type="GO" id="GO:0006508">
    <property type="term" value="P:proteolysis"/>
    <property type="evidence" value="ECO:0007669"/>
    <property type="project" value="UniProtKB-KW"/>
</dbReference>
<keyword evidence="5" id="KW-0732">Signal</keyword>
<keyword evidence="6" id="KW-0378">Hydrolase</keyword>
<comment type="similarity">
    <text evidence="10">Belongs to the peptidase M15 family.</text>
</comment>
<evidence type="ECO:0000256" key="5">
    <source>
        <dbReference type="ARBA" id="ARBA00022729"/>
    </source>
</evidence>
<reference evidence="13 14" key="1">
    <citation type="submission" date="2016-03" db="EMBL/GenBank/DDBJ databases">
        <title>Genome sequence of Nesiotobacter sp. nov., a moderately halophilic alphaproteobacterium isolated from the Yellow Sea, China.</title>
        <authorList>
            <person name="Zhang G."/>
            <person name="Zhang R."/>
        </authorList>
    </citation>
    <scope>NUCLEOTIDE SEQUENCE [LARGE SCALE GENOMIC DNA]</scope>
    <source>
        <strain evidence="13 14">WB1-6</strain>
    </source>
</reference>
<keyword evidence="14" id="KW-1185">Reference proteome</keyword>
<evidence type="ECO:0000256" key="8">
    <source>
        <dbReference type="ARBA" id="ARBA00023049"/>
    </source>
</evidence>
<feature type="compositionally biased region" description="Low complexity" evidence="12">
    <location>
        <begin position="211"/>
        <end position="228"/>
    </location>
</feature>
<gene>
    <name evidence="13" type="ORF">A3843_10610</name>
</gene>
<evidence type="ECO:0000256" key="10">
    <source>
        <dbReference type="ARBA" id="ARBA00093448"/>
    </source>
</evidence>
<evidence type="ECO:0000256" key="9">
    <source>
        <dbReference type="ARBA" id="ARBA00023316"/>
    </source>
</evidence>
<proteinExistence type="inferred from homology"/>
<dbReference type="InterPro" id="IPR009045">
    <property type="entry name" value="Zn_M74/Hedgehog-like"/>
</dbReference>
<evidence type="ECO:0000256" key="2">
    <source>
        <dbReference type="ARBA" id="ARBA00004776"/>
    </source>
</evidence>
<dbReference type="GO" id="GO:0046872">
    <property type="term" value="F:metal ion binding"/>
    <property type="evidence" value="ECO:0007669"/>
    <property type="project" value="UniProtKB-KW"/>
</dbReference>